<dbReference type="Proteomes" id="UP000516437">
    <property type="component" value="Chromosome 8"/>
</dbReference>
<gene>
    <name evidence="2" type="ORF">CJ030_MR8G016252</name>
</gene>
<proteinExistence type="predicted"/>
<comment type="caution">
    <text evidence="2">The sequence shown here is derived from an EMBL/GenBank/DDBJ whole genome shotgun (WGS) entry which is preliminary data.</text>
</comment>
<feature type="region of interest" description="Disordered" evidence="1">
    <location>
        <begin position="1"/>
        <end position="30"/>
    </location>
</feature>
<evidence type="ECO:0000256" key="1">
    <source>
        <dbReference type="SAM" id="MobiDB-lite"/>
    </source>
</evidence>
<evidence type="ECO:0000313" key="3">
    <source>
        <dbReference type="Proteomes" id="UP000516437"/>
    </source>
</evidence>
<sequence length="118" mass="13150">MELHQTAGVDDVESSPLDDTEESSGEGLKKKIAKWRMELTPVYDNEYQKLIESRQKKNHGHRRTRSSGGRLFSCFANAGGCEFSVMCGGVMKKKRVDGSKVQLLSASEVTSSDNLYFL</sequence>
<reference evidence="2 3" key="1">
    <citation type="journal article" date="2019" name="Plant Biotechnol. J.">
        <title>The red bayberry genome and genetic basis of sex determination.</title>
        <authorList>
            <person name="Jia H.M."/>
            <person name="Jia H.J."/>
            <person name="Cai Q.L."/>
            <person name="Wang Y."/>
            <person name="Zhao H.B."/>
            <person name="Yang W.F."/>
            <person name="Wang G.Y."/>
            <person name="Li Y.H."/>
            <person name="Zhan D.L."/>
            <person name="Shen Y.T."/>
            <person name="Niu Q.F."/>
            <person name="Chang L."/>
            <person name="Qiu J."/>
            <person name="Zhao L."/>
            <person name="Xie H.B."/>
            <person name="Fu W.Y."/>
            <person name="Jin J."/>
            <person name="Li X.W."/>
            <person name="Jiao Y."/>
            <person name="Zhou C.C."/>
            <person name="Tu T."/>
            <person name="Chai C.Y."/>
            <person name="Gao J.L."/>
            <person name="Fan L.J."/>
            <person name="van de Weg E."/>
            <person name="Wang J.Y."/>
            <person name="Gao Z.S."/>
        </authorList>
    </citation>
    <scope>NUCLEOTIDE SEQUENCE [LARGE SCALE GENOMIC DNA]</scope>
    <source>
        <tissue evidence="2">Leaves</tissue>
    </source>
</reference>
<feature type="compositionally biased region" description="Acidic residues" evidence="1">
    <location>
        <begin position="10"/>
        <end position="24"/>
    </location>
</feature>
<accession>A0A6A1URZ2</accession>
<keyword evidence="3" id="KW-1185">Reference proteome</keyword>
<protein>
    <submittedName>
        <fullName evidence="2">Uncharacterized protein</fullName>
    </submittedName>
</protein>
<organism evidence="2 3">
    <name type="scientific">Morella rubra</name>
    <name type="common">Chinese bayberry</name>
    <dbReference type="NCBI Taxonomy" id="262757"/>
    <lineage>
        <taxon>Eukaryota</taxon>
        <taxon>Viridiplantae</taxon>
        <taxon>Streptophyta</taxon>
        <taxon>Embryophyta</taxon>
        <taxon>Tracheophyta</taxon>
        <taxon>Spermatophyta</taxon>
        <taxon>Magnoliopsida</taxon>
        <taxon>eudicotyledons</taxon>
        <taxon>Gunneridae</taxon>
        <taxon>Pentapetalae</taxon>
        <taxon>rosids</taxon>
        <taxon>fabids</taxon>
        <taxon>Fagales</taxon>
        <taxon>Myricaceae</taxon>
        <taxon>Morella</taxon>
    </lineage>
</organism>
<dbReference type="AlphaFoldDB" id="A0A6A1URZ2"/>
<evidence type="ECO:0000313" key="2">
    <source>
        <dbReference type="EMBL" id="KAB1202578.1"/>
    </source>
</evidence>
<name>A0A6A1URZ2_9ROSI</name>
<dbReference type="EMBL" id="RXIC02000026">
    <property type="protein sequence ID" value="KAB1202578.1"/>
    <property type="molecule type" value="Genomic_DNA"/>
</dbReference>